<dbReference type="EMBL" id="KV423979">
    <property type="protein sequence ID" value="KZT56329.1"/>
    <property type="molecule type" value="Genomic_DNA"/>
</dbReference>
<dbReference type="PANTHER" id="PTHR13581:SF5">
    <property type="entry name" value="MRG_MORF4L-BINDING PROTEIN"/>
    <property type="match status" value="1"/>
</dbReference>
<evidence type="ECO:0008006" key="10">
    <source>
        <dbReference type="Google" id="ProtNLM"/>
    </source>
</evidence>
<dbReference type="OrthoDB" id="5595141at2759"/>
<dbReference type="GO" id="GO:0005634">
    <property type="term" value="C:nucleus"/>
    <property type="evidence" value="ECO:0007669"/>
    <property type="project" value="UniProtKB-SubCell"/>
</dbReference>
<evidence type="ECO:0000256" key="7">
    <source>
        <dbReference type="SAM" id="MobiDB-lite"/>
    </source>
</evidence>
<feature type="compositionally biased region" description="Polar residues" evidence="7">
    <location>
        <begin position="132"/>
        <end position="142"/>
    </location>
</feature>
<dbReference type="InParanoid" id="A0A165F7C1"/>
<evidence type="ECO:0000256" key="6">
    <source>
        <dbReference type="ARBA" id="ARBA00023242"/>
    </source>
</evidence>
<accession>A0A165F7C1</accession>
<feature type="region of interest" description="Disordered" evidence="7">
    <location>
        <begin position="127"/>
        <end position="224"/>
    </location>
</feature>
<keyword evidence="9" id="KW-1185">Reference proteome</keyword>
<comment type="subcellular location">
    <subcellularLocation>
        <location evidence="1">Nucleus</location>
    </subcellularLocation>
</comment>
<evidence type="ECO:0000256" key="1">
    <source>
        <dbReference type="ARBA" id="ARBA00004123"/>
    </source>
</evidence>
<dbReference type="Proteomes" id="UP000076842">
    <property type="component" value="Unassembled WGS sequence"/>
</dbReference>
<gene>
    <name evidence="8" type="ORF">CALCODRAFT_497498</name>
</gene>
<keyword evidence="4" id="KW-0805">Transcription regulation</keyword>
<keyword evidence="5" id="KW-0804">Transcription</keyword>
<organism evidence="8 9">
    <name type="scientific">Calocera cornea HHB12733</name>
    <dbReference type="NCBI Taxonomy" id="1353952"/>
    <lineage>
        <taxon>Eukaryota</taxon>
        <taxon>Fungi</taxon>
        <taxon>Dikarya</taxon>
        <taxon>Basidiomycota</taxon>
        <taxon>Agaricomycotina</taxon>
        <taxon>Dacrymycetes</taxon>
        <taxon>Dacrymycetales</taxon>
        <taxon>Dacrymycetaceae</taxon>
        <taxon>Calocera</taxon>
    </lineage>
</organism>
<feature type="compositionally biased region" description="Basic and acidic residues" evidence="7">
    <location>
        <begin position="174"/>
        <end position="187"/>
    </location>
</feature>
<dbReference type="InterPro" id="IPR012423">
    <property type="entry name" value="Eaf7/MRGBP"/>
</dbReference>
<dbReference type="AlphaFoldDB" id="A0A165F7C1"/>
<proteinExistence type="inferred from homology"/>
<evidence type="ECO:0000313" key="9">
    <source>
        <dbReference type="Proteomes" id="UP000076842"/>
    </source>
</evidence>
<evidence type="ECO:0000256" key="4">
    <source>
        <dbReference type="ARBA" id="ARBA00023015"/>
    </source>
</evidence>
<name>A0A165F7C1_9BASI</name>
<evidence type="ECO:0000256" key="5">
    <source>
        <dbReference type="ARBA" id="ARBA00023163"/>
    </source>
</evidence>
<dbReference type="PANTHER" id="PTHR13581">
    <property type="entry name" value="MRG-BINDING PROTEIN"/>
    <property type="match status" value="1"/>
</dbReference>
<feature type="region of interest" description="Disordered" evidence="7">
    <location>
        <begin position="71"/>
        <end position="95"/>
    </location>
</feature>
<keyword evidence="6" id="KW-0539">Nucleus</keyword>
<dbReference type="GO" id="GO:0035267">
    <property type="term" value="C:NuA4 histone acetyltransferase complex"/>
    <property type="evidence" value="ECO:0007669"/>
    <property type="project" value="TreeGrafter"/>
</dbReference>
<dbReference type="GO" id="GO:0006325">
    <property type="term" value="P:chromatin organization"/>
    <property type="evidence" value="ECO:0007669"/>
    <property type="project" value="UniProtKB-KW"/>
</dbReference>
<feature type="compositionally biased region" description="Acidic residues" evidence="7">
    <location>
        <begin position="163"/>
        <end position="173"/>
    </location>
</feature>
<evidence type="ECO:0000256" key="2">
    <source>
        <dbReference type="ARBA" id="ARBA00007117"/>
    </source>
</evidence>
<protein>
    <recommendedName>
        <fullName evidence="10">Chromatin modification-related protein EAF7</fullName>
    </recommendedName>
</protein>
<keyword evidence="3" id="KW-0156">Chromatin regulator</keyword>
<dbReference type="GO" id="GO:0006357">
    <property type="term" value="P:regulation of transcription by RNA polymerase II"/>
    <property type="evidence" value="ECO:0007669"/>
    <property type="project" value="TreeGrafter"/>
</dbReference>
<sequence length="224" mass="25311">MGDRDFLDTVSGEIAFFRGIMQARPVGMNRHFHMLTVQQHIKEATKTTVALEALWDKLDSLYDLQKLENMDVSEEDESPPQMDIPLPESDGSASLSSPAIRKVIFHPHFREEFSLPQEEYEPIVAQRRIKDTPSSADESTTRPSRRNLRAKDRNAGLVSGDSESSELTEGDGDQDARVDDSVEDRSQPPRRGRQSQSLKPRKSSQSATKTRGGSKAETMKRRRR</sequence>
<reference evidence="8 9" key="1">
    <citation type="journal article" date="2016" name="Mol. Biol. Evol.">
        <title>Comparative Genomics of Early-Diverging Mushroom-Forming Fungi Provides Insights into the Origins of Lignocellulose Decay Capabilities.</title>
        <authorList>
            <person name="Nagy L.G."/>
            <person name="Riley R."/>
            <person name="Tritt A."/>
            <person name="Adam C."/>
            <person name="Daum C."/>
            <person name="Floudas D."/>
            <person name="Sun H."/>
            <person name="Yadav J.S."/>
            <person name="Pangilinan J."/>
            <person name="Larsson K.H."/>
            <person name="Matsuura K."/>
            <person name="Barry K."/>
            <person name="Labutti K."/>
            <person name="Kuo R."/>
            <person name="Ohm R.A."/>
            <person name="Bhattacharya S.S."/>
            <person name="Shirouzu T."/>
            <person name="Yoshinaga Y."/>
            <person name="Martin F.M."/>
            <person name="Grigoriev I.V."/>
            <person name="Hibbett D.S."/>
        </authorList>
    </citation>
    <scope>NUCLEOTIDE SEQUENCE [LARGE SCALE GENOMIC DNA]</scope>
    <source>
        <strain evidence="8 9">HHB12733</strain>
    </source>
</reference>
<dbReference type="Pfam" id="PF07904">
    <property type="entry name" value="Eaf7"/>
    <property type="match status" value="1"/>
</dbReference>
<comment type="similarity">
    <text evidence="2">Belongs to the EAF7 family.</text>
</comment>
<evidence type="ECO:0000313" key="8">
    <source>
        <dbReference type="EMBL" id="KZT56329.1"/>
    </source>
</evidence>
<evidence type="ECO:0000256" key="3">
    <source>
        <dbReference type="ARBA" id="ARBA00022853"/>
    </source>
</evidence>
<dbReference type="STRING" id="1353952.A0A165F7C1"/>